<feature type="compositionally biased region" description="Acidic residues" evidence="1">
    <location>
        <begin position="198"/>
        <end position="213"/>
    </location>
</feature>
<feature type="region of interest" description="Disordered" evidence="1">
    <location>
        <begin position="1"/>
        <end position="26"/>
    </location>
</feature>
<dbReference type="OrthoDB" id="2564629at2759"/>
<dbReference type="EMBL" id="SDIL01000071">
    <property type="protein sequence ID" value="RXK37343.1"/>
    <property type="molecule type" value="Genomic_DNA"/>
</dbReference>
<evidence type="ECO:0000313" key="3">
    <source>
        <dbReference type="Proteomes" id="UP000289152"/>
    </source>
</evidence>
<keyword evidence="3" id="KW-1185">Reference proteome</keyword>
<sequence>MSRGAPRGRGRGRGRGGFGFGFGDRNAAGSKEWHEALRMPKKHAGMLYPPMDKTSYLSPPTPEEESIISLSLQIDRLVSRGIMDGIGGGVPWRLPDSRKIVGIEIEQWSEKMTNPQAGPSHYPPPPVAPGQKAGGTDEKLDPDKLYMNPEFFPSTLWKGYFEGKMEKPRIKKGKKKKVDDEEGGGAEDEDVSSSPSSDDSDFNFSDEETDDQDYGGNYFDNGEGDDDSGGDSDDGGAADD</sequence>
<gene>
    <name evidence="2" type="ORF">M231_05409</name>
</gene>
<dbReference type="VEuPathDB" id="FungiDB:TREMEDRAFT_59910"/>
<feature type="compositionally biased region" description="Basic residues" evidence="1">
    <location>
        <begin position="1"/>
        <end position="14"/>
    </location>
</feature>
<accession>A0A4Q1BI71</accession>
<dbReference type="STRING" id="5217.A0A4Q1BI71"/>
<dbReference type="InParanoid" id="A0A4Q1BI71"/>
<feature type="compositionally biased region" description="Acidic residues" evidence="1">
    <location>
        <begin position="180"/>
        <end position="191"/>
    </location>
</feature>
<feature type="region of interest" description="Disordered" evidence="1">
    <location>
        <begin position="168"/>
        <end position="240"/>
    </location>
</feature>
<dbReference type="Proteomes" id="UP000289152">
    <property type="component" value="Unassembled WGS sequence"/>
</dbReference>
<organism evidence="2 3">
    <name type="scientific">Tremella mesenterica</name>
    <name type="common">Jelly fungus</name>
    <dbReference type="NCBI Taxonomy" id="5217"/>
    <lineage>
        <taxon>Eukaryota</taxon>
        <taxon>Fungi</taxon>
        <taxon>Dikarya</taxon>
        <taxon>Basidiomycota</taxon>
        <taxon>Agaricomycotina</taxon>
        <taxon>Tremellomycetes</taxon>
        <taxon>Tremellales</taxon>
        <taxon>Tremellaceae</taxon>
        <taxon>Tremella</taxon>
    </lineage>
</organism>
<evidence type="ECO:0008006" key="4">
    <source>
        <dbReference type="Google" id="ProtNLM"/>
    </source>
</evidence>
<protein>
    <recommendedName>
        <fullName evidence="4">DNA-directed RNA polymerase III subunit</fullName>
    </recommendedName>
</protein>
<feature type="compositionally biased region" description="Basic and acidic residues" evidence="1">
    <location>
        <begin position="135"/>
        <end position="144"/>
    </location>
</feature>
<reference evidence="2 3" key="1">
    <citation type="submission" date="2016-06" db="EMBL/GenBank/DDBJ databases">
        <title>Evolution of pathogenesis and genome organization in the Tremellales.</title>
        <authorList>
            <person name="Cuomo C."/>
            <person name="Litvintseva A."/>
            <person name="Heitman J."/>
            <person name="Chen Y."/>
            <person name="Sun S."/>
            <person name="Springer D."/>
            <person name="Dromer F."/>
            <person name="Young S."/>
            <person name="Zeng Q."/>
            <person name="Chapman S."/>
            <person name="Gujja S."/>
            <person name="Saif S."/>
            <person name="Birren B."/>
        </authorList>
    </citation>
    <scope>NUCLEOTIDE SEQUENCE [LARGE SCALE GENOMIC DNA]</scope>
    <source>
        <strain evidence="2 3">ATCC 28783</strain>
    </source>
</reference>
<evidence type="ECO:0000256" key="1">
    <source>
        <dbReference type="SAM" id="MobiDB-lite"/>
    </source>
</evidence>
<name>A0A4Q1BI71_TREME</name>
<comment type="caution">
    <text evidence="2">The sequence shown here is derived from an EMBL/GenBank/DDBJ whole genome shotgun (WGS) entry which is preliminary data.</text>
</comment>
<evidence type="ECO:0000313" key="2">
    <source>
        <dbReference type="EMBL" id="RXK37343.1"/>
    </source>
</evidence>
<feature type="compositionally biased region" description="Acidic residues" evidence="1">
    <location>
        <begin position="222"/>
        <end position="240"/>
    </location>
</feature>
<dbReference type="AlphaFoldDB" id="A0A4Q1BI71"/>
<feature type="region of interest" description="Disordered" evidence="1">
    <location>
        <begin position="113"/>
        <end position="147"/>
    </location>
</feature>
<proteinExistence type="predicted"/>